<name>A0A0A9D9M1_ARUDO</name>
<reference evidence="1" key="1">
    <citation type="submission" date="2014-09" db="EMBL/GenBank/DDBJ databases">
        <authorList>
            <person name="Magalhaes I.L.F."/>
            <person name="Oliveira U."/>
            <person name="Santos F.R."/>
            <person name="Vidigal T.H.D.A."/>
            <person name="Brescovit A.D."/>
            <person name="Santos A.J."/>
        </authorList>
    </citation>
    <scope>NUCLEOTIDE SEQUENCE</scope>
    <source>
        <tissue evidence="1">Shoot tissue taken approximately 20 cm above the soil surface</tissue>
    </source>
</reference>
<reference evidence="1" key="2">
    <citation type="journal article" date="2015" name="Data Brief">
        <title>Shoot transcriptome of the giant reed, Arundo donax.</title>
        <authorList>
            <person name="Barrero R.A."/>
            <person name="Guerrero F.D."/>
            <person name="Moolhuijzen P."/>
            <person name="Goolsby J.A."/>
            <person name="Tidwell J."/>
            <person name="Bellgard S.E."/>
            <person name="Bellgard M.I."/>
        </authorList>
    </citation>
    <scope>NUCLEOTIDE SEQUENCE</scope>
    <source>
        <tissue evidence="1">Shoot tissue taken approximately 20 cm above the soil surface</tissue>
    </source>
</reference>
<dbReference type="AlphaFoldDB" id="A0A0A9D9M1"/>
<protein>
    <submittedName>
        <fullName evidence="1">Uncharacterized protein</fullName>
    </submittedName>
</protein>
<organism evidence="1">
    <name type="scientific">Arundo donax</name>
    <name type="common">Giant reed</name>
    <name type="synonym">Donax arundinaceus</name>
    <dbReference type="NCBI Taxonomy" id="35708"/>
    <lineage>
        <taxon>Eukaryota</taxon>
        <taxon>Viridiplantae</taxon>
        <taxon>Streptophyta</taxon>
        <taxon>Embryophyta</taxon>
        <taxon>Tracheophyta</taxon>
        <taxon>Spermatophyta</taxon>
        <taxon>Magnoliopsida</taxon>
        <taxon>Liliopsida</taxon>
        <taxon>Poales</taxon>
        <taxon>Poaceae</taxon>
        <taxon>PACMAD clade</taxon>
        <taxon>Arundinoideae</taxon>
        <taxon>Arundineae</taxon>
        <taxon>Arundo</taxon>
    </lineage>
</organism>
<proteinExistence type="predicted"/>
<evidence type="ECO:0000313" key="1">
    <source>
        <dbReference type="EMBL" id="JAD84491.1"/>
    </source>
</evidence>
<sequence length="51" mass="5915">MLLTSLHYMKKKTLSWILYRHEHSNQAVLHEAPLFTSLMYVLCIDLAPSAV</sequence>
<accession>A0A0A9D9M1</accession>
<dbReference type="EMBL" id="GBRH01213404">
    <property type="protein sequence ID" value="JAD84491.1"/>
    <property type="molecule type" value="Transcribed_RNA"/>
</dbReference>